<dbReference type="InterPro" id="IPR011118">
    <property type="entry name" value="Tannase/feruloyl_esterase"/>
</dbReference>
<dbReference type="CDD" id="cd03586">
    <property type="entry name" value="PolY_Pol_IV_kappa"/>
    <property type="match status" value="1"/>
</dbReference>
<dbReference type="FunFam" id="1.10.150.810:FF:000003">
    <property type="entry name" value="DNA polymerase kappa subunit"/>
    <property type="match status" value="1"/>
</dbReference>
<comment type="subcellular location">
    <subcellularLocation>
        <location evidence="1">Mitochondrion</location>
    </subcellularLocation>
</comment>
<keyword evidence="5 10" id="KW-0732">Signal</keyword>
<evidence type="ECO:0000256" key="3">
    <source>
        <dbReference type="ARBA" id="ARBA00022487"/>
    </source>
</evidence>
<dbReference type="Gene3D" id="1.10.150.810">
    <property type="match status" value="1"/>
</dbReference>
<dbReference type="InterPro" id="IPR029058">
    <property type="entry name" value="AB_hydrolase_fold"/>
</dbReference>
<dbReference type="SUPFAM" id="SSF56672">
    <property type="entry name" value="DNA/RNA polymerases"/>
    <property type="match status" value="1"/>
</dbReference>
<dbReference type="STRING" id="708197.A0A166UA03"/>
<dbReference type="Gene3D" id="3.40.1170.60">
    <property type="match status" value="1"/>
</dbReference>
<dbReference type="Pfam" id="PF00817">
    <property type="entry name" value="IMS"/>
    <property type="match status" value="1"/>
</dbReference>
<dbReference type="InterPro" id="IPR043502">
    <property type="entry name" value="DNA/RNA_pol_sf"/>
</dbReference>
<dbReference type="Gene3D" id="3.30.70.270">
    <property type="match status" value="1"/>
</dbReference>
<dbReference type="GO" id="GO:0030600">
    <property type="term" value="F:feruloyl esterase activity"/>
    <property type="evidence" value="ECO:0007669"/>
    <property type="project" value="UniProtKB-ARBA"/>
</dbReference>
<evidence type="ECO:0000256" key="2">
    <source>
        <dbReference type="ARBA" id="ARBA00006249"/>
    </source>
</evidence>
<dbReference type="InterPro" id="IPR043128">
    <property type="entry name" value="Rev_trsase/Diguanyl_cyclase"/>
</dbReference>
<keyword evidence="9" id="KW-1015">Disulfide bond</keyword>
<feature type="signal peptide" evidence="10">
    <location>
        <begin position="1"/>
        <end position="19"/>
    </location>
</feature>
<evidence type="ECO:0000259" key="13">
    <source>
        <dbReference type="PROSITE" id="PS50173"/>
    </source>
</evidence>
<feature type="region of interest" description="Disordered" evidence="12">
    <location>
        <begin position="1168"/>
        <end position="1218"/>
    </location>
</feature>
<feature type="chain" id="PRO_5007748995" description="Carboxylic ester hydrolase" evidence="10">
    <location>
        <begin position="20"/>
        <end position="1218"/>
    </location>
</feature>
<dbReference type="Gene3D" id="3.30.160.60">
    <property type="entry name" value="Classic Zinc Finger"/>
    <property type="match status" value="1"/>
</dbReference>
<protein>
    <recommendedName>
        <fullName evidence="10">Carboxylic ester hydrolase</fullName>
        <ecNumber evidence="10">3.1.1.-</ecNumber>
    </recommendedName>
</protein>
<dbReference type="GO" id="GO:0005739">
    <property type="term" value="C:mitochondrion"/>
    <property type="evidence" value="ECO:0007669"/>
    <property type="project" value="UniProtKB-SubCell"/>
</dbReference>
<dbReference type="GO" id="GO:0006281">
    <property type="term" value="P:DNA repair"/>
    <property type="evidence" value="ECO:0007669"/>
    <property type="project" value="InterPro"/>
</dbReference>
<evidence type="ECO:0000256" key="12">
    <source>
        <dbReference type="SAM" id="MobiDB-lite"/>
    </source>
</evidence>
<dbReference type="NCBIfam" id="NF002677">
    <property type="entry name" value="PRK02406.1"/>
    <property type="match status" value="1"/>
</dbReference>
<evidence type="ECO:0000256" key="8">
    <source>
        <dbReference type="ARBA" id="ARBA00023128"/>
    </source>
</evidence>
<evidence type="ECO:0000256" key="7">
    <source>
        <dbReference type="ARBA" id="ARBA00022837"/>
    </source>
</evidence>
<gene>
    <name evidence="14" type="ORF">CT0861_09464</name>
</gene>
<dbReference type="FunFam" id="3.40.1170.60:FF:000012">
    <property type="entry name" value="Putative DNA-directed polymerase kappa"/>
    <property type="match status" value="1"/>
</dbReference>
<evidence type="ECO:0000256" key="5">
    <source>
        <dbReference type="ARBA" id="ARBA00022729"/>
    </source>
</evidence>
<sequence>MKWTASLAITLAALRQASATNSTSCTPRLMSYWINANASISVVEPVDGAGSFGEEGNIAFPNNVTNLPSLCAVSFIAKTSEGNEYKFGLFLPDEWNNKMLTVGNDGFSGSINWPAMGAGVKYGFATVATDGGHNSTANNLTWALGNDKVKVLFGHKALHGSLQLAQKVIEKYYGLPPEASYFSGTSDGGRQGLKAAELYPRDFSALLIGAPAWWQSHLQSWRIARGVSNLPTDDAKHISAGNFTVIGDNVRKQCDAADGVEDGIVSDPANCTVDFALFTCGQEGVDAQACLTTEQVTIAQSIYADYNVSDEIVFPGVNPGSEYEWGALLGDEPNEVAVGYMRNFVFNDAEWAWSSYNETVPAYANDTNPGELDVNSFNLTRFSSLGGKIIMYHGLADAHIPATASRHYYEKVVAQSGGDIEAVRGWFRLFFLPGVGHKNTTVDAPWYIGGPGQAEQLIGGGNFTVPSNATNDALYALQLWVESGTAPESIIASTWTNSTDPSTELLGQRPICPYPATQKYIGEGEQSKPESFSIHVALTHAWTYARLRHRNHRRRRYAHHHSAFGLETCPWDDTSPYPTTMTTPPLPPLDALSEDAKALSENRTLKYSLLGPSLTKAGQDTVDQSKVSEIIYNASKGSKFFNREEERDKILTKKIEQILGKKQHLEKQDLSRELRHADQLITQLELSRDLTQYIVHVDCDAFYAAVELLDRPELRDVPFAVGGGVLTTCNYVARKYGCRSGMAGFVAKKLCPDLVMLKLNFEKYTAKAHEVREVLVEYDPRFESASIDEAYLNVTEYCIDKGIGPAEAVEQMRREIHEKTNITVSAGIAANAKLAKICSNMNKPNGQFVLPNDRSEILRFMAKLPPRKVNGVGRVLERQLAEIGIKTCADLYPQRQFLRPLFGDKAYEFLINVYLGLGRTRIQPAEEYERKSVGTESTFRDMSEPQQFREKLRWTAEELEKDMKRAEVKGRTLVLKVKLHTYEVFTRQVVLPRAIFLADDLYHFSLPILAKLEEDMPGMTLRLMGLRCTHLVSTKKPDTMAFFGFRSRRSESAASPDKPIKAIASPGAGDGLDEDGWEQWPEEELLGLDDDQYLQPDLYKGSASLGDDEPIPVRRHGKEIQPNPVREYAPVNDEMWDCPICNRPQAPDERGFNEHIDLCLSRQTIREAVHGDASPAPASRSATPDMKKAKVGGEKKRGRPPARPPSDDPRQKKLCFGP</sequence>
<dbReference type="InterPro" id="IPR036775">
    <property type="entry name" value="DNA_pol_Y-fam_lit_finger_sf"/>
</dbReference>
<dbReference type="GO" id="GO:0070987">
    <property type="term" value="P:error-free translesion synthesis"/>
    <property type="evidence" value="ECO:0007669"/>
    <property type="project" value="UniProtKB-ARBA"/>
</dbReference>
<dbReference type="EMBL" id="LFIV01000048">
    <property type="protein sequence ID" value="KZL73152.1"/>
    <property type="molecule type" value="Genomic_DNA"/>
</dbReference>
<dbReference type="GO" id="GO:0042276">
    <property type="term" value="P:error-prone translesion synthesis"/>
    <property type="evidence" value="ECO:0007669"/>
    <property type="project" value="TreeGrafter"/>
</dbReference>
<keyword evidence="15" id="KW-1185">Reference proteome</keyword>
<keyword evidence="4" id="KW-0479">Metal-binding</keyword>
<feature type="compositionally biased region" description="Low complexity" evidence="12">
    <location>
        <begin position="1173"/>
        <end position="1184"/>
    </location>
</feature>
<feature type="region of interest" description="Disordered" evidence="12">
    <location>
        <begin position="1052"/>
        <end position="1071"/>
    </location>
</feature>
<dbReference type="AlphaFoldDB" id="A0A166UA03"/>
<dbReference type="PROSITE" id="PS50173">
    <property type="entry name" value="UMUC"/>
    <property type="match status" value="1"/>
</dbReference>
<dbReference type="GO" id="GO:0046872">
    <property type="term" value="F:metal ion binding"/>
    <property type="evidence" value="ECO:0007669"/>
    <property type="project" value="UniProtKB-KW"/>
</dbReference>
<keyword evidence="8" id="KW-0496">Mitochondrion</keyword>
<dbReference type="Gene3D" id="1.10.150.20">
    <property type="entry name" value="5' to 3' exonuclease, C-terminal subdomain"/>
    <property type="match status" value="1"/>
</dbReference>
<dbReference type="PANTHER" id="PTHR11076:SF33">
    <property type="entry name" value="DNA POLYMERASE KAPPA"/>
    <property type="match status" value="1"/>
</dbReference>
<dbReference type="GO" id="GO:0003684">
    <property type="term" value="F:damaged DNA binding"/>
    <property type="evidence" value="ECO:0007669"/>
    <property type="project" value="InterPro"/>
</dbReference>
<feature type="compositionally biased region" description="Basic and acidic residues" evidence="12">
    <location>
        <begin position="1185"/>
        <end position="1195"/>
    </location>
</feature>
<dbReference type="InterPro" id="IPR050116">
    <property type="entry name" value="DNA_polymerase-Y"/>
</dbReference>
<name>A0A166UA03_9PEZI</name>
<dbReference type="Pfam" id="PF11799">
    <property type="entry name" value="IMS_C"/>
    <property type="match status" value="1"/>
</dbReference>
<evidence type="ECO:0000313" key="15">
    <source>
        <dbReference type="Proteomes" id="UP000076552"/>
    </source>
</evidence>
<dbReference type="InterPro" id="IPR001126">
    <property type="entry name" value="UmuC"/>
</dbReference>
<dbReference type="InterPro" id="IPR022880">
    <property type="entry name" value="DNApol_IV"/>
</dbReference>
<feature type="domain" description="UmuC" evidence="13">
    <location>
        <begin position="694"/>
        <end position="873"/>
    </location>
</feature>
<dbReference type="Proteomes" id="UP000076552">
    <property type="component" value="Unassembled WGS sequence"/>
</dbReference>
<evidence type="ECO:0000313" key="14">
    <source>
        <dbReference type="EMBL" id="KZL73152.1"/>
    </source>
</evidence>
<dbReference type="Gene3D" id="3.30.1490.100">
    <property type="entry name" value="DNA polymerase, Y-family, little finger domain"/>
    <property type="match status" value="1"/>
</dbReference>
<dbReference type="InterPro" id="IPR017961">
    <property type="entry name" value="DNA_pol_Y-fam_little_finger"/>
</dbReference>
<evidence type="ECO:0000256" key="6">
    <source>
        <dbReference type="ARBA" id="ARBA00022801"/>
    </source>
</evidence>
<keyword evidence="7" id="KW-0106">Calcium</keyword>
<keyword evidence="11" id="KW-0175">Coiled coil</keyword>
<comment type="similarity">
    <text evidence="2 10">Belongs to the tannase family.</text>
</comment>
<evidence type="ECO:0000256" key="9">
    <source>
        <dbReference type="ARBA" id="ARBA00023157"/>
    </source>
</evidence>
<dbReference type="GO" id="GO:0005634">
    <property type="term" value="C:nucleus"/>
    <property type="evidence" value="ECO:0007669"/>
    <property type="project" value="TreeGrafter"/>
</dbReference>
<dbReference type="FunFam" id="3.30.70.270:FF:000014">
    <property type="entry name" value="DNA polymerase kappa subunit"/>
    <property type="match status" value="1"/>
</dbReference>
<dbReference type="Pfam" id="PF07519">
    <property type="entry name" value="Tannase"/>
    <property type="match status" value="1"/>
</dbReference>
<dbReference type="SUPFAM" id="SSF53474">
    <property type="entry name" value="alpha/beta-Hydrolases"/>
    <property type="match status" value="1"/>
</dbReference>
<keyword evidence="6 10" id="KW-0378">Hydrolase</keyword>
<evidence type="ECO:0000256" key="1">
    <source>
        <dbReference type="ARBA" id="ARBA00004173"/>
    </source>
</evidence>
<proteinExistence type="inferred from homology"/>
<dbReference type="EC" id="3.1.1.-" evidence="10"/>
<accession>A0A166UA03</accession>
<evidence type="ECO:0000256" key="11">
    <source>
        <dbReference type="SAM" id="Coils"/>
    </source>
</evidence>
<dbReference type="SUPFAM" id="SSF100879">
    <property type="entry name" value="Lesion bypass DNA polymerase (Y-family), little finger domain"/>
    <property type="match status" value="1"/>
</dbReference>
<dbReference type="PANTHER" id="PTHR11076">
    <property type="entry name" value="DNA REPAIR POLYMERASE UMUC / TRANSFERASE FAMILY MEMBER"/>
    <property type="match status" value="1"/>
</dbReference>
<keyword evidence="3" id="KW-0719">Serine esterase</keyword>
<dbReference type="Gene3D" id="3.40.50.1820">
    <property type="entry name" value="alpha/beta hydrolase"/>
    <property type="match status" value="1"/>
</dbReference>
<feature type="coiled-coil region" evidence="11">
    <location>
        <begin position="949"/>
        <end position="976"/>
    </location>
</feature>
<dbReference type="FunFam" id="3.30.1490.100:FF:000010">
    <property type="entry name" value="DNA-directed polymerase kappa"/>
    <property type="match status" value="1"/>
</dbReference>
<comment type="caution">
    <text evidence="14">The sequence shown here is derived from an EMBL/GenBank/DDBJ whole genome shotgun (WGS) entry which is preliminary data.</text>
</comment>
<organism evidence="14 15">
    <name type="scientific">Colletotrichum tofieldiae</name>
    <dbReference type="NCBI Taxonomy" id="708197"/>
    <lineage>
        <taxon>Eukaryota</taxon>
        <taxon>Fungi</taxon>
        <taxon>Dikarya</taxon>
        <taxon>Ascomycota</taxon>
        <taxon>Pezizomycotina</taxon>
        <taxon>Sordariomycetes</taxon>
        <taxon>Hypocreomycetidae</taxon>
        <taxon>Glomerellales</taxon>
        <taxon>Glomerellaceae</taxon>
        <taxon>Colletotrichum</taxon>
        <taxon>Colletotrichum spaethianum species complex</taxon>
    </lineage>
</organism>
<reference evidence="14 15" key="1">
    <citation type="submission" date="2015-06" db="EMBL/GenBank/DDBJ databases">
        <title>Survival trade-offs in plant roots during colonization by closely related pathogenic and mutualistic fungi.</title>
        <authorList>
            <person name="Hacquard S."/>
            <person name="Kracher B."/>
            <person name="Hiruma K."/>
            <person name="Weinman A."/>
            <person name="Muench P."/>
            <person name="Garrido Oter R."/>
            <person name="Ver Loren van Themaat E."/>
            <person name="Dallerey J.-F."/>
            <person name="Damm U."/>
            <person name="Henrissat B."/>
            <person name="Lespinet O."/>
            <person name="Thon M."/>
            <person name="Kemen E."/>
            <person name="McHardy A.C."/>
            <person name="Schulze-Lefert P."/>
            <person name="O'Connell R.J."/>
        </authorList>
    </citation>
    <scope>NUCLEOTIDE SEQUENCE [LARGE SCALE GENOMIC DNA]</scope>
    <source>
        <strain evidence="14 15">0861</strain>
    </source>
</reference>
<evidence type="ECO:0000256" key="10">
    <source>
        <dbReference type="RuleBase" id="RU361238"/>
    </source>
</evidence>
<dbReference type="GO" id="GO:0003887">
    <property type="term" value="F:DNA-directed DNA polymerase activity"/>
    <property type="evidence" value="ECO:0007669"/>
    <property type="project" value="InterPro"/>
</dbReference>
<evidence type="ECO:0000256" key="4">
    <source>
        <dbReference type="ARBA" id="ARBA00022723"/>
    </source>
</evidence>